<gene>
    <name evidence="1" type="ORF">NTEN_LOCUS4556</name>
</gene>
<name>A0A6H5G8S7_9HEMI</name>
<sequence length="67" mass="7746">MFDWIKLELDEIVPISRNSFKATVELLKCFYYQNNTCMRQMTLLVDVRMPKAKLSNSASNLLGLLSC</sequence>
<proteinExistence type="predicted"/>
<dbReference type="AlphaFoldDB" id="A0A6H5G8S7"/>
<evidence type="ECO:0000313" key="2">
    <source>
        <dbReference type="Proteomes" id="UP000479000"/>
    </source>
</evidence>
<organism evidence="1 2">
    <name type="scientific">Nesidiocoris tenuis</name>
    <dbReference type="NCBI Taxonomy" id="355587"/>
    <lineage>
        <taxon>Eukaryota</taxon>
        <taxon>Metazoa</taxon>
        <taxon>Ecdysozoa</taxon>
        <taxon>Arthropoda</taxon>
        <taxon>Hexapoda</taxon>
        <taxon>Insecta</taxon>
        <taxon>Pterygota</taxon>
        <taxon>Neoptera</taxon>
        <taxon>Paraneoptera</taxon>
        <taxon>Hemiptera</taxon>
        <taxon>Heteroptera</taxon>
        <taxon>Panheteroptera</taxon>
        <taxon>Cimicomorpha</taxon>
        <taxon>Miridae</taxon>
        <taxon>Dicyphina</taxon>
        <taxon>Nesidiocoris</taxon>
    </lineage>
</organism>
<dbReference type="Proteomes" id="UP000479000">
    <property type="component" value="Unassembled WGS sequence"/>
</dbReference>
<keyword evidence="2" id="KW-1185">Reference proteome</keyword>
<protein>
    <submittedName>
        <fullName evidence="1">Uncharacterized protein</fullName>
    </submittedName>
</protein>
<accession>A0A6H5G8S7</accession>
<reference evidence="1 2" key="1">
    <citation type="submission" date="2020-02" db="EMBL/GenBank/DDBJ databases">
        <authorList>
            <person name="Ferguson B K."/>
        </authorList>
    </citation>
    <scope>NUCLEOTIDE SEQUENCE [LARGE SCALE GENOMIC DNA]</scope>
</reference>
<evidence type="ECO:0000313" key="1">
    <source>
        <dbReference type="EMBL" id="CAA9998273.1"/>
    </source>
</evidence>
<dbReference type="EMBL" id="CADCXU010006728">
    <property type="protein sequence ID" value="CAA9998273.1"/>
    <property type="molecule type" value="Genomic_DNA"/>
</dbReference>